<keyword evidence="1" id="KW-0175">Coiled coil</keyword>
<feature type="region of interest" description="Disordered" evidence="2">
    <location>
        <begin position="330"/>
        <end position="456"/>
    </location>
</feature>
<protein>
    <submittedName>
        <fullName evidence="3">Uncharacterized protein</fullName>
    </submittedName>
</protein>
<comment type="caution">
    <text evidence="3">The sequence shown here is derived from an EMBL/GenBank/DDBJ whole genome shotgun (WGS) entry which is preliminary data.</text>
</comment>
<dbReference type="EMBL" id="AWNI01000039">
    <property type="protein sequence ID" value="ETS59913.1"/>
    <property type="molecule type" value="Genomic_DNA"/>
</dbReference>
<dbReference type="Proteomes" id="UP000019462">
    <property type="component" value="Unassembled WGS sequence"/>
</dbReference>
<evidence type="ECO:0000313" key="3">
    <source>
        <dbReference type="EMBL" id="ETS59913.1"/>
    </source>
</evidence>
<dbReference type="AlphaFoldDB" id="W3VE49"/>
<organism evidence="3 4">
    <name type="scientific">Moesziomyces aphidis</name>
    <name type="common">Pseudozyma aphidis</name>
    <dbReference type="NCBI Taxonomy" id="84754"/>
    <lineage>
        <taxon>Eukaryota</taxon>
        <taxon>Fungi</taxon>
        <taxon>Dikarya</taxon>
        <taxon>Basidiomycota</taxon>
        <taxon>Ustilaginomycotina</taxon>
        <taxon>Ustilaginomycetes</taxon>
        <taxon>Ustilaginales</taxon>
        <taxon>Ustilaginaceae</taxon>
        <taxon>Moesziomyces</taxon>
    </lineage>
</organism>
<dbReference type="HOGENOM" id="CLU_604291_0_0_1"/>
<feature type="coiled-coil region" evidence="1">
    <location>
        <begin position="116"/>
        <end position="169"/>
    </location>
</feature>
<keyword evidence="4" id="KW-1185">Reference proteome</keyword>
<evidence type="ECO:0000313" key="4">
    <source>
        <dbReference type="Proteomes" id="UP000019462"/>
    </source>
</evidence>
<sequence length="456" mass="50234">MMPSHRPNQQPWASFPFILSFFHPFIPTSYRNLSSPKTTSSTPSFVLKRYPLCRIMSRSIVLGTISFEEVPAHLEHHAHPALHPSAIEEDEDLDARSLVYLLGDNDFERAAVFLAAEEARRRANALAQAEAEAEARRQQAQQQRARALAQQLEQLLDDDEQLIDLLGRRILAINGHHVQDLWHPHQHDRYAHLGGPSHASSSHALPRAGFDGRRDLHAVWGDYDASAGPTGASPFIHASPLVVLGNAPYRRTIADRTAGPSGAKLGSRVAIHPLTGVRMLLQDDQFVELPDAGDESDAESEEWAVRDESDIDWLGRELLRRRLGADVWVIGTDDRSPPPVSPKQAKDERKQETVAAVPVSVEEVESDDELVTAAQEMATASPGPSHRDTGASPAQAETRSSNDSTANTSGKTRQRAATVMSESEEEELETVGRIVTEPAASLNDRPRKAVKVVDRR</sequence>
<feature type="compositionally biased region" description="Basic and acidic residues" evidence="2">
    <location>
        <begin position="444"/>
        <end position="456"/>
    </location>
</feature>
<proteinExistence type="predicted"/>
<evidence type="ECO:0000256" key="2">
    <source>
        <dbReference type="SAM" id="MobiDB-lite"/>
    </source>
</evidence>
<feature type="compositionally biased region" description="Polar residues" evidence="2">
    <location>
        <begin position="395"/>
        <end position="411"/>
    </location>
</feature>
<dbReference type="OrthoDB" id="2556207at2759"/>
<gene>
    <name evidence="3" type="ORF">PaG_05885</name>
</gene>
<reference evidence="3 4" key="1">
    <citation type="journal article" date="2014" name="Genome Announc.">
        <title>Genome sequence of the basidiomycetous fungus Pseudozyma aphidis DSM70725, an efficient producer of biosurfactant mannosylerythritol lipids.</title>
        <authorList>
            <person name="Lorenz S."/>
            <person name="Guenther M."/>
            <person name="Grumaz C."/>
            <person name="Rupp S."/>
            <person name="Zibek S."/>
            <person name="Sohn K."/>
        </authorList>
    </citation>
    <scope>NUCLEOTIDE SEQUENCE [LARGE SCALE GENOMIC DNA]</scope>
    <source>
        <strain evidence="4">ATCC 32657 / CBS 517.83 / DSM 70725 / JCM 10318 / NBRC 10182 / NRRL Y-7954 / St-0401</strain>
    </source>
</reference>
<evidence type="ECO:0000256" key="1">
    <source>
        <dbReference type="SAM" id="Coils"/>
    </source>
</evidence>
<accession>W3VE49</accession>
<name>W3VE49_MOEAP</name>